<dbReference type="AlphaFoldDB" id="D8UFE5"/>
<name>D8UFE5_VOLCA</name>
<keyword evidence="2" id="KW-1185">Reference proteome</keyword>
<gene>
    <name evidence="1" type="ORF">VOLCADRAFT_98463</name>
</gene>
<evidence type="ECO:0000313" key="1">
    <source>
        <dbReference type="EMBL" id="EFJ41598.1"/>
    </source>
</evidence>
<accession>D8UFE5</accession>
<dbReference type="EMBL" id="GL378393">
    <property type="protein sequence ID" value="EFJ41598.1"/>
    <property type="molecule type" value="Genomic_DNA"/>
</dbReference>
<sequence length="263" mass="28525">MPTRFVIVCPRYCRRLTTATCISELYNNAKTRVASLIENKDVEAVHDRLKGDPANGGLVDNSQQWISWRPRKRIFSSGAQVGPVEPSYLGTQGSELFIIAVSEGDKVTIYPLPPVFCRKDTSWTNFIPFAEESSLQGMQGANLEGNWGGPQEKDSRPVQCTVHYGLDGPAPWGLGLAVIPTTNACMVASIHDPVMCPGYYSYPPLVVEGLIPPQVLREMEAPTGYPAVAGPVASNSAETASAGIQTQPHTGLYIGQDNGHNFY</sequence>
<protein>
    <submittedName>
        <fullName evidence="1">Uncharacterized protein</fullName>
    </submittedName>
</protein>
<organism evidence="2">
    <name type="scientific">Volvox carteri f. nagariensis</name>
    <dbReference type="NCBI Taxonomy" id="3068"/>
    <lineage>
        <taxon>Eukaryota</taxon>
        <taxon>Viridiplantae</taxon>
        <taxon>Chlorophyta</taxon>
        <taxon>core chlorophytes</taxon>
        <taxon>Chlorophyceae</taxon>
        <taxon>CS clade</taxon>
        <taxon>Chlamydomonadales</taxon>
        <taxon>Volvocaceae</taxon>
        <taxon>Volvox</taxon>
    </lineage>
</organism>
<reference evidence="1 2" key="1">
    <citation type="journal article" date="2010" name="Science">
        <title>Genomic analysis of organismal complexity in the multicellular green alga Volvox carteri.</title>
        <authorList>
            <person name="Prochnik S.E."/>
            <person name="Umen J."/>
            <person name="Nedelcu A.M."/>
            <person name="Hallmann A."/>
            <person name="Miller S.M."/>
            <person name="Nishii I."/>
            <person name="Ferris P."/>
            <person name="Kuo A."/>
            <person name="Mitros T."/>
            <person name="Fritz-Laylin L.K."/>
            <person name="Hellsten U."/>
            <person name="Chapman J."/>
            <person name="Simakov O."/>
            <person name="Rensing S.A."/>
            <person name="Terry A."/>
            <person name="Pangilinan J."/>
            <person name="Kapitonov V."/>
            <person name="Jurka J."/>
            <person name="Salamov A."/>
            <person name="Shapiro H."/>
            <person name="Schmutz J."/>
            <person name="Grimwood J."/>
            <person name="Lindquist E."/>
            <person name="Lucas S."/>
            <person name="Grigoriev I.V."/>
            <person name="Schmitt R."/>
            <person name="Kirk D."/>
            <person name="Rokhsar D.S."/>
        </authorList>
    </citation>
    <scope>NUCLEOTIDE SEQUENCE [LARGE SCALE GENOMIC DNA]</scope>
    <source>
        <strain evidence="2">f. Nagariensis / Eve</strain>
    </source>
</reference>
<evidence type="ECO:0000313" key="2">
    <source>
        <dbReference type="Proteomes" id="UP000001058"/>
    </source>
</evidence>
<dbReference type="GeneID" id="9626840"/>
<dbReference type="Proteomes" id="UP000001058">
    <property type="component" value="Unassembled WGS sequence"/>
</dbReference>
<dbReference type="RefSeq" id="XP_002957389.1">
    <property type="nucleotide sequence ID" value="XM_002957343.1"/>
</dbReference>
<dbReference type="InParanoid" id="D8UFE5"/>
<proteinExistence type="predicted"/>
<dbReference type="KEGG" id="vcn:VOLCADRAFT_98463"/>